<keyword evidence="1" id="KW-0732">Signal</keyword>
<feature type="chain" id="PRO_5008531069" evidence="1">
    <location>
        <begin position="17"/>
        <end position="169"/>
    </location>
</feature>
<dbReference type="SUPFAM" id="SSF81296">
    <property type="entry name" value="E set domains"/>
    <property type="match status" value="1"/>
</dbReference>
<dbReference type="InterPro" id="IPR014756">
    <property type="entry name" value="Ig_E-set"/>
</dbReference>
<reference evidence="2" key="1">
    <citation type="journal article" date="2016" name="PLoS Negl. Trop. Dis.">
        <title>Molecular Diversity between Salivary Proteins from New World and Old World Sand Flies with Emphasis on Bichromomyia olmeca, the Sand Fly Vector of Leishmania mexicana in Mesoamerica.</title>
        <authorList>
            <person name="Abdeladhim M."/>
            <person name="V Coutinho-Abreu I."/>
            <person name="Townsend S."/>
            <person name="Pasos-Pinto S."/>
            <person name="Sanchez L."/>
            <person name="Rasouli M."/>
            <person name="B Guimaraes-Costa A."/>
            <person name="Aslan H."/>
            <person name="Francischetti I.M."/>
            <person name="Oliveira F."/>
            <person name="Becker I."/>
            <person name="Kamhawi S."/>
            <person name="Ribeiro J.M."/>
            <person name="Jochim R.C."/>
            <person name="Valenzuela J.G."/>
        </authorList>
    </citation>
    <scope>NUCLEOTIDE SEQUENCE</scope>
    <source>
        <tissue evidence="2">Salivary gland</tissue>
    </source>
</reference>
<protein>
    <submittedName>
        <fullName evidence="2">LolMLa</fullName>
    </submittedName>
</protein>
<feature type="signal peptide" evidence="1">
    <location>
        <begin position="1"/>
        <end position="16"/>
    </location>
</feature>
<organism evidence="2">
    <name type="scientific">Bichromomyia olmeca</name>
    <dbReference type="NCBI Taxonomy" id="715919"/>
    <lineage>
        <taxon>Eukaryota</taxon>
        <taxon>Metazoa</taxon>
        <taxon>Ecdysozoa</taxon>
        <taxon>Arthropoda</taxon>
        <taxon>Hexapoda</taxon>
        <taxon>Insecta</taxon>
        <taxon>Pterygota</taxon>
        <taxon>Neoptera</taxon>
        <taxon>Endopterygota</taxon>
        <taxon>Diptera</taxon>
        <taxon>Nematocera</taxon>
        <taxon>Psychodoidea</taxon>
        <taxon>Psychodidae</taxon>
        <taxon>Bichromomyia</taxon>
    </lineage>
</organism>
<proteinExistence type="evidence at transcript level"/>
<dbReference type="AlphaFoldDB" id="A0A1B1V3G1"/>
<sequence length="169" mass="19499">MIRCIVLICLLPQVFGFWWWWNDYGTTNCVSTSAPKSISIDECSSTSVSNAIVCRTVKGNQGVMNINFEFKIDRELKSLPIYANYKVRRGYEFQTTKFSLPEDVCKNQALYKLKEPCPLKPGSYKITFPLKIPNIKLKEWVYIGLGVFDDKADTEYPFVCTYVEIFTRA</sequence>
<name>A0A1B1V3G1_9DIPT</name>
<evidence type="ECO:0000313" key="2">
    <source>
        <dbReference type="EMBL" id="ANW11446.1"/>
    </source>
</evidence>
<accession>A0A1B1V3G1</accession>
<dbReference type="EMBL" id="KX011367">
    <property type="protein sequence ID" value="ANW11446.1"/>
    <property type="molecule type" value="mRNA"/>
</dbReference>
<evidence type="ECO:0000256" key="1">
    <source>
        <dbReference type="SAM" id="SignalP"/>
    </source>
</evidence>